<keyword evidence="1" id="KW-1133">Transmembrane helix</keyword>
<feature type="transmembrane region" description="Helical" evidence="1">
    <location>
        <begin position="114"/>
        <end position="133"/>
    </location>
</feature>
<proteinExistence type="predicted"/>
<organism evidence="2 3">
    <name type="scientific">Skeletonema marinoi</name>
    <dbReference type="NCBI Taxonomy" id="267567"/>
    <lineage>
        <taxon>Eukaryota</taxon>
        <taxon>Sar</taxon>
        <taxon>Stramenopiles</taxon>
        <taxon>Ochrophyta</taxon>
        <taxon>Bacillariophyta</taxon>
        <taxon>Coscinodiscophyceae</taxon>
        <taxon>Thalassiosirophycidae</taxon>
        <taxon>Thalassiosirales</taxon>
        <taxon>Skeletonemataceae</taxon>
        <taxon>Skeletonema</taxon>
        <taxon>Skeletonema marinoi-dohrnii complex</taxon>
    </lineage>
</organism>
<evidence type="ECO:0000256" key="1">
    <source>
        <dbReference type="SAM" id="Phobius"/>
    </source>
</evidence>
<evidence type="ECO:0000313" key="2">
    <source>
        <dbReference type="EMBL" id="KAK1739943.1"/>
    </source>
</evidence>
<keyword evidence="3" id="KW-1185">Reference proteome</keyword>
<feature type="transmembrane region" description="Helical" evidence="1">
    <location>
        <begin position="167"/>
        <end position="186"/>
    </location>
</feature>
<dbReference type="Proteomes" id="UP001224775">
    <property type="component" value="Unassembled WGS sequence"/>
</dbReference>
<dbReference type="PANTHER" id="PTHR33802">
    <property type="entry name" value="SI:CH211-161H7.5-RELATED"/>
    <property type="match status" value="1"/>
</dbReference>
<name>A0AAD8Y5F3_9STRA</name>
<feature type="transmembrane region" description="Helical" evidence="1">
    <location>
        <begin position="7"/>
        <end position="29"/>
    </location>
</feature>
<feature type="transmembrane region" description="Helical" evidence="1">
    <location>
        <begin position="195"/>
        <end position="216"/>
    </location>
</feature>
<dbReference type="EMBL" id="JATAAI010000017">
    <property type="protein sequence ID" value="KAK1739943.1"/>
    <property type="molecule type" value="Genomic_DNA"/>
</dbReference>
<gene>
    <name evidence="2" type="ORF">QTG54_009702</name>
</gene>
<protein>
    <submittedName>
        <fullName evidence="2">Uncharacterized protein</fullName>
    </submittedName>
</protein>
<feature type="transmembrane region" description="Helical" evidence="1">
    <location>
        <begin position="258"/>
        <end position="277"/>
    </location>
</feature>
<keyword evidence="1" id="KW-0472">Membrane</keyword>
<feature type="transmembrane region" description="Helical" evidence="1">
    <location>
        <begin position="222"/>
        <end position="238"/>
    </location>
</feature>
<sequence length="279" mass="31004">MISKPRLLGIINTAAYLLNALETFGYGPFSSHFTADQNNATISDKYQTIITPFGFAFSIWGVIFLMQAVFCYVCTFWGEEYSAHPLVVDGVSYYYLLACLAQTAWSPAFAYEKMPLAAVLMGCILIPLIVIAVKQNHARTRGMAINPRLALFFRGKYYWLLQFPFELHLGWIMAAFALNINVVLVADKASSTAQVVAAAISLGVLTIVSISCLFVVKTTNYTIPSVAIWTTFWIYIGLHNPKALILDTFSSSEINGFCYGAIGVFFVLIYCCVWKLFSS</sequence>
<dbReference type="AlphaFoldDB" id="A0AAD8Y5F3"/>
<feature type="transmembrane region" description="Helical" evidence="1">
    <location>
        <begin position="49"/>
        <end position="74"/>
    </location>
</feature>
<feature type="transmembrane region" description="Helical" evidence="1">
    <location>
        <begin position="86"/>
        <end position="108"/>
    </location>
</feature>
<keyword evidence="1" id="KW-0812">Transmembrane</keyword>
<comment type="caution">
    <text evidence="2">The sequence shown here is derived from an EMBL/GenBank/DDBJ whole genome shotgun (WGS) entry which is preliminary data.</text>
</comment>
<dbReference type="PANTHER" id="PTHR33802:SF2">
    <property type="entry name" value="EF-HAND DOMAIN-CONTAINING PROTEIN"/>
    <property type="match status" value="1"/>
</dbReference>
<evidence type="ECO:0000313" key="3">
    <source>
        <dbReference type="Proteomes" id="UP001224775"/>
    </source>
</evidence>
<reference evidence="2" key="1">
    <citation type="submission" date="2023-06" db="EMBL/GenBank/DDBJ databases">
        <title>Survivors Of The Sea: Transcriptome response of Skeletonema marinoi to long-term dormancy.</title>
        <authorList>
            <person name="Pinder M.I.M."/>
            <person name="Kourtchenko O."/>
            <person name="Robertson E.K."/>
            <person name="Larsson T."/>
            <person name="Maumus F."/>
            <person name="Osuna-Cruz C.M."/>
            <person name="Vancaester E."/>
            <person name="Stenow R."/>
            <person name="Vandepoele K."/>
            <person name="Ploug H."/>
            <person name="Bruchert V."/>
            <person name="Godhe A."/>
            <person name="Topel M."/>
        </authorList>
    </citation>
    <scope>NUCLEOTIDE SEQUENCE</scope>
    <source>
        <strain evidence="2">R05AC</strain>
    </source>
</reference>
<accession>A0AAD8Y5F3</accession>